<reference evidence="1" key="1">
    <citation type="submission" date="2023-04" db="EMBL/GenBank/DDBJ databases">
        <title>Draft Genome sequencing of Naganishia species isolated from polar environments using Oxford Nanopore Technology.</title>
        <authorList>
            <person name="Leo P."/>
            <person name="Venkateswaran K."/>
        </authorList>
    </citation>
    <scope>NUCLEOTIDE SEQUENCE</scope>
    <source>
        <strain evidence="1">MNA-CCFEE 5261</strain>
    </source>
</reference>
<name>A0ACC2WAL3_9TREE</name>
<protein>
    <submittedName>
        <fullName evidence="1">Uncharacterized protein</fullName>
    </submittedName>
</protein>
<dbReference type="EMBL" id="JASBWR010000022">
    <property type="protein sequence ID" value="KAJ9108150.1"/>
    <property type="molecule type" value="Genomic_DNA"/>
</dbReference>
<comment type="caution">
    <text evidence="1">The sequence shown here is derived from an EMBL/GenBank/DDBJ whole genome shotgun (WGS) entry which is preliminary data.</text>
</comment>
<sequence length="349" mass="38517">MPDALQQLLQWSTSQTVQQQAGNNSSTAVAPKEDVTPITPGSTAAAPIQEKKFDTAILDHIMGKSEAVIMREKLAIAVDREEDLSERIMAMDDFEMLVESIDNASDMQNMGMWPKVLDLLTDKQDPIIKLACWICGTAIQNNPKAQEAFHSHKPMSKLYSIISSIHPTNSDIQISNSTRAKAVYCLSAALKHWPAAITDLSDDSDRGWSTLREGLSDPDATVRRKIAFLINTLLLQSNDHPEGAPRDASSSSEQPNQMVQKMADTKVVDALIKSLVKPLPMGPDGDISEPDWDLQEKCTRALVNALERGGLDGEQRKALAGLWRGWKIDNEWENVGFTETEAQEALKLL</sequence>
<organism evidence="1 2">
    <name type="scientific">Naganishia cerealis</name>
    <dbReference type="NCBI Taxonomy" id="610337"/>
    <lineage>
        <taxon>Eukaryota</taxon>
        <taxon>Fungi</taxon>
        <taxon>Dikarya</taxon>
        <taxon>Basidiomycota</taxon>
        <taxon>Agaricomycotina</taxon>
        <taxon>Tremellomycetes</taxon>
        <taxon>Filobasidiales</taxon>
        <taxon>Filobasidiaceae</taxon>
        <taxon>Naganishia</taxon>
    </lineage>
</organism>
<evidence type="ECO:0000313" key="1">
    <source>
        <dbReference type="EMBL" id="KAJ9108150.1"/>
    </source>
</evidence>
<evidence type="ECO:0000313" key="2">
    <source>
        <dbReference type="Proteomes" id="UP001241377"/>
    </source>
</evidence>
<gene>
    <name evidence="1" type="ORF">QFC19_002618</name>
</gene>
<accession>A0ACC2WAL3</accession>
<dbReference type="Proteomes" id="UP001241377">
    <property type="component" value="Unassembled WGS sequence"/>
</dbReference>
<keyword evidence="2" id="KW-1185">Reference proteome</keyword>
<proteinExistence type="predicted"/>